<feature type="non-terminal residue" evidence="1">
    <location>
        <position position="1"/>
    </location>
</feature>
<dbReference type="Proteomes" id="UP000257109">
    <property type="component" value="Unassembled WGS sequence"/>
</dbReference>
<dbReference type="OrthoDB" id="1747743at2759"/>
<sequence length="64" mass="7457">MEATNILIGKPWKYDREVIHDEVTDNSYFKHLTRSKQESWTILAEIEVILAKLVPLHADFDSNS</sequence>
<accession>A0A371IFV9</accession>
<reference evidence="1" key="1">
    <citation type="submission" date="2018-05" db="EMBL/GenBank/DDBJ databases">
        <title>Draft genome of Mucuna pruriens seed.</title>
        <authorList>
            <person name="Nnadi N.E."/>
            <person name="Vos R."/>
            <person name="Hasami M.H."/>
            <person name="Devisetty U.K."/>
            <person name="Aguiy J.C."/>
        </authorList>
    </citation>
    <scope>NUCLEOTIDE SEQUENCE [LARGE SCALE GENOMIC DNA]</scope>
    <source>
        <strain evidence="1">JCA_2017</strain>
    </source>
</reference>
<keyword evidence="2" id="KW-1185">Reference proteome</keyword>
<gene>
    <name evidence="1" type="ORF">CR513_01140</name>
</gene>
<proteinExistence type="predicted"/>
<dbReference type="EMBL" id="QJKJ01000181">
    <property type="protein sequence ID" value="RDY13874.1"/>
    <property type="molecule type" value="Genomic_DNA"/>
</dbReference>
<organism evidence="1 2">
    <name type="scientific">Mucuna pruriens</name>
    <name type="common">Velvet bean</name>
    <name type="synonym">Dolichos pruriens</name>
    <dbReference type="NCBI Taxonomy" id="157652"/>
    <lineage>
        <taxon>Eukaryota</taxon>
        <taxon>Viridiplantae</taxon>
        <taxon>Streptophyta</taxon>
        <taxon>Embryophyta</taxon>
        <taxon>Tracheophyta</taxon>
        <taxon>Spermatophyta</taxon>
        <taxon>Magnoliopsida</taxon>
        <taxon>eudicotyledons</taxon>
        <taxon>Gunneridae</taxon>
        <taxon>Pentapetalae</taxon>
        <taxon>rosids</taxon>
        <taxon>fabids</taxon>
        <taxon>Fabales</taxon>
        <taxon>Fabaceae</taxon>
        <taxon>Papilionoideae</taxon>
        <taxon>50 kb inversion clade</taxon>
        <taxon>NPAAA clade</taxon>
        <taxon>indigoferoid/millettioid clade</taxon>
        <taxon>Phaseoleae</taxon>
        <taxon>Mucuna</taxon>
    </lineage>
</organism>
<evidence type="ECO:0000313" key="2">
    <source>
        <dbReference type="Proteomes" id="UP000257109"/>
    </source>
</evidence>
<name>A0A371IFV9_MUCPR</name>
<dbReference type="AlphaFoldDB" id="A0A371IFV9"/>
<comment type="caution">
    <text evidence="1">The sequence shown here is derived from an EMBL/GenBank/DDBJ whole genome shotgun (WGS) entry which is preliminary data.</text>
</comment>
<evidence type="ECO:0000313" key="1">
    <source>
        <dbReference type="EMBL" id="RDY13874.1"/>
    </source>
</evidence>
<protein>
    <submittedName>
        <fullName evidence="1">Uncharacterized protein</fullName>
    </submittedName>
</protein>